<evidence type="ECO:0000256" key="6">
    <source>
        <dbReference type="ARBA" id="ARBA00033409"/>
    </source>
</evidence>
<dbReference type="Proteomes" id="UP001149607">
    <property type="component" value="Chromosome"/>
</dbReference>
<reference evidence="9" key="1">
    <citation type="submission" date="2022-10" db="EMBL/GenBank/DDBJ databases">
        <authorList>
            <person name="Boutroux M."/>
        </authorList>
    </citation>
    <scope>NUCLEOTIDE SEQUENCE</scope>
    <source>
        <strain evidence="9">51.81</strain>
    </source>
</reference>
<dbReference type="PANTHER" id="PTHR33991:SF1">
    <property type="entry name" value="DNA REPAIR PROTEIN RECO"/>
    <property type="match status" value="1"/>
</dbReference>
<keyword evidence="11" id="KW-1185">Reference proteome</keyword>
<comment type="function">
    <text evidence="7">Involved in DNA repair and RecF pathway recombination.</text>
</comment>
<dbReference type="Pfam" id="PF11967">
    <property type="entry name" value="RecO_N"/>
    <property type="match status" value="1"/>
</dbReference>
<evidence type="ECO:0000256" key="2">
    <source>
        <dbReference type="ARBA" id="ARBA00021310"/>
    </source>
</evidence>
<evidence type="ECO:0000256" key="5">
    <source>
        <dbReference type="ARBA" id="ARBA00023204"/>
    </source>
</evidence>
<keyword evidence="5 7" id="KW-0234">DNA repair</keyword>
<protein>
    <recommendedName>
        <fullName evidence="2 7">DNA repair protein RecO</fullName>
    </recommendedName>
    <alternativeName>
        <fullName evidence="6 7">Recombination protein O</fullName>
    </alternativeName>
</protein>
<dbReference type="InterPro" id="IPR037278">
    <property type="entry name" value="ARFGAP/RecO"/>
</dbReference>
<dbReference type="AlphaFoldDB" id="A0A9X4IAF6"/>
<evidence type="ECO:0000256" key="7">
    <source>
        <dbReference type="HAMAP-Rule" id="MF_00201"/>
    </source>
</evidence>
<dbReference type="EMBL" id="CP146598">
    <property type="protein sequence ID" value="WWY04169.1"/>
    <property type="molecule type" value="Genomic_DNA"/>
</dbReference>
<dbReference type="GO" id="GO:0006302">
    <property type="term" value="P:double-strand break repair"/>
    <property type="evidence" value="ECO:0007669"/>
    <property type="project" value="TreeGrafter"/>
</dbReference>
<dbReference type="EMBL" id="JAPQFL010000001">
    <property type="protein sequence ID" value="MDD9327324.1"/>
    <property type="molecule type" value="Genomic_DNA"/>
</dbReference>
<dbReference type="PANTHER" id="PTHR33991">
    <property type="entry name" value="DNA REPAIR PROTEIN RECO"/>
    <property type="match status" value="1"/>
</dbReference>
<dbReference type="NCBIfam" id="TIGR00613">
    <property type="entry name" value="reco"/>
    <property type="match status" value="1"/>
</dbReference>
<organism evidence="9">
    <name type="scientific">Neisseria leonii</name>
    <dbReference type="NCBI Taxonomy" id="2995413"/>
    <lineage>
        <taxon>Bacteria</taxon>
        <taxon>Pseudomonadati</taxon>
        <taxon>Pseudomonadota</taxon>
        <taxon>Betaproteobacteria</taxon>
        <taxon>Neisseriales</taxon>
        <taxon>Neisseriaceae</taxon>
        <taxon>Neisseria</taxon>
    </lineage>
</organism>
<dbReference type="RefSeq" id="WP_274584658.1">
    <property type="nucleotide sequence ID" value="NZ_CP145811.1"/>
</dbReference>
<dbReference type="InterPro" id="IPR042242">
    <property type="entry name" value="RecO_C"/>
</dbReference>
<evidence type="ECO:0000256" key="3">
    <source>
        <dbReference type="ARBA" id="ARBA00022763"/>
    </source>
</evidence>
<comment type="similarity">
    <text evidence="1 7">Belongs to the RecO family.</text>
</comment>
<accession>A0A9X4IAF6</accession>
<dbReference type="InterPro" id="IPR012340">
    <property type="entry name" value="NA-bd_OB-fold"/>
</dbReference>
<evidence type="ECO:0000313" key="10">
    <source>
        <dbReference type="EMBL" id="WWY04169.1"/>
    </source>
</evidence>
<dbReference type="Gene3D" id="2.40.50.140">
    <property type="entry name" value="Nucleic acid-binding proteins"/>
    <property type="match status" value="1"/>
</dbReference>
<evidence type="ECO:0000313" key="11">
    <source>
        <dbReference type="Proteomes" id="UP001149607"/>
    </source>
</evidence>
<evidence type="ECO:0000256" key="1">
    <source>
        <dbReference type="ARBA" id="ARBA00007452"/>
    </source>
</evidence>
<dbReference type="Gene3D" id="1.20.1440.120">
    <property type="entry name" value="Recombination protein O, C-terminal domain"/>
    <property type="match status" value="1"/>
</dbReference>
<keyword evidence="4 7" id="KW-0233">DNA recombination</keyword>
<dbReference type="Pfam" id="PF02565">
    <property type="entry name" value="RecO_C"/>
    <property type="match status" value="1"/>
</dbReference>
<dbReference type="InterPro" id="IPR003717">
    <property type="entry name" value="RecO"/>
</dbReference>
<proteinExistence type="inferred from homology"/>
<sequence length="253" mass="28113">MGARSERINQQPAFLLSAVPWRESSLLLEMFSRDYGRVALLARSARRRQSDLRGVLVPFVPVSVSWFGAQEMKTLHRAEWLGGRPQPSGPALFSALYVNELVLRLTAREDAAAPVYHALDTVLQAICGGGRHTADLRLFEWRLLQLLGYAPDLCRDAAGEVVAAGRLYRMAPEQLPQPQETADTDKGVAVDGAVLLALQQGKWSDGADLQQALRLTRLFIDYYLPQGVHSRRVLQQMREFDAADVFQTAQTGV</sequence>
<evidence type="ECO:0000259" key="8">
    <source>
        <dbReference type="Pfam" id="PF11967"/>
    </source>
</evidence>
<reference evidence="10" key="2">
    <citation type="submission" date="2024-02" db="EMBL/GenBank/DDBJ databases">
        <title>Neisseria leonii sp. nov.</title>
        <authorList>
            <person name="Boutroux M."/>
            <person name="Favre-Rochex S."/>
            <person name="Gorgette O."/>
            <person name="Touak G."/>
            <person name="Muhle E."/>
            <person name="Chesneau O."/>
            <person name="Clermont D."/>
            <person name="Rahi P."/>
        </authorList>
    </citation>
    <scope>NUCLEOTIDE SEQUENCE</scope>
    <source>
        <strain evidence="10">51.81</strain>
    </source>
</reference>
<evidence type="ECO:0000256" key="4">
    <source>
        <dbReference type="ARBA" id="ARBA00023172"/>
    </source>
</evidence>
<dbReference type="SUPFAM" id="SSF57863">
    <property type="entry name" value="ArfGap/RecO-like zinc finger"/>
    <property type="match status" value="1"/>
</dbReference>
<keyword evidence="3 7" id="KW-0227">DNA damage</keyword>
<dbReference type="HAMAP" id="MF_00201">
    <property type="entry name" value="RecO"/>
    <property type="match status" value="1"/>
</dbReference>
<gene>
    <name evidence="7 9" type="primary">recO</name>
    <name evidence="9" type="ORF">ORY91_000709</name>
    <name evidence="10" type="ORF">V9W64_02930</name>
</gene>
<feature type="domain" description="DNA replication/recombination mediator RecO N-terminal" evidence="8">
    <location>
        <begin position="10"/>
        <end position="82"/>
    </location>
</feature>
<evidence type="ECO:0000313" key="9">
    <source>
        <dbReference type="EMBL" id="MDD9327324.1"/>
    </source>
</evidence>
<dbReference type="GO" id="GO:0043590">
    <property type="term" value="C:bacterial nucleoid"/>
    <property type="evidence" value="ECO:0007669"/>
    <property type="project" value="TreeGrafter"/>
</dbReference>
<name>A0A9X4IAF6_9NEIS</name>
<dbReference type="SUPFAM" id="SSF50249">
    <property type="entry name" value="Nucleic acid-binding proteins"/>
    <property type="match status" value="1"/>
</dbReference>
<dbReference type="GO" id="GO:0006310">
    <property type="term" value="P:DNA recombination"/>
    <property type="evidence" value="ECO:0007669"/>
    <property type="project" value="UniProtKB-UniRule"/>
</dbReference>
<dbReference type="InterPro" id="IPR022572">
    <property type="entry name" value="DNA_rep/recomb_RecO_N"/>
</dbReference>